<dbReference type="PANTHER" id="PTHR32246:SF22">
    <property type="entry name" value="C2 DOMAIN-CONTAINING PROTEIN"/>
    <property type="match status" value="1"/>
</dbReference>
<dbReference type="OMA" id="EVEICVM"/>
<feature type="domain" description="C2" evidence="1">
    <location>
        <begin position="1"/>
        <end position="125"/>
    </location>
</feature>
<keyword evidence="3" id="KW-1185">Reference proteome</keyword>
<sequence length="185" mass="20656">MECRMFEITLVSADDLPDFRKYGQTMKVYAKVCLKKSDYSKKVVTLKGDKKTTQKTSVDRCGETNPRWNFPIEYTFRESAIQSSGVKISIKLYTKRTLVKDKFVGHVDVPLKSLFDAGLSTEKIFSYTVAGTPYGKLNITYTFSEVFCVTKASLLKAAARGAGIAALVHGAWFMLTGDFSLLLTN</sequence>
<dbReference type="Pfam" id="PF00168">
    <property type="entry name" value="C2"/>
    <property type="match status" value="1"/>
</dbReference>
<dbReference type="InterPro" id="IPR035892">
    <property type="entry name" value="C2_domain_sf"/>
</dbReference>
<dbReference type="KEGG" id="egt:105974213"/>
<dbReference type="InterPro" id="IPR000008">
    <property type="entry name" value="C2_dom"/>
</dbReference>
<dbReference type="SUPFAM" id="SSF49562">
    <property type="entry name" value="C2 domain (Calcium/lipid-binding domain, CaLB)"/>
    <property type="match status" value="1"/>
</dbReference>
<evidence type="ECO:0000313" key="3">
    <source>
        <dbReference type="Proteomes" id="UP000030748"/>
    </source>
</evidence>
<proteinExistence type="predicted"/>
<organism evidence="2 3">
    <name type="scientific">Erythranthe guttata</name>
    <name type="common">Yellow monkey flower</name>
    <name type="synonym">Mimulus guttatus</name>
    <dbReference type="NCBI Taxonomy" id="4155"/>
    <lineage>
        <taxon>Eukaryota</taxon>
        <taxon>Viridiplantae</taxon>
        <taxon>Streptophyta</taxon>
        <taxon>Embryophyta</taxon>
        <taxon>Tracheophyta</taxon>
        <taxon>Spermatophyta</taxon>
        <taxon>Magnoliopsida</taxon>
        <taxon>eudicotyledons</taxon>
        <taxon>Gunneridae</taxon>
        <taxon>Pentapetalae</taxon>
        <taxon>asterids</taxon>
        <taxon>lamiids</taxon>
        <taxon>Lamiales</taxon>
        <taxon>Phrymaceae</taxon>
        <taxon>Erythranthe</taxon>
    </lineage>
</organism>
<dbReference type="STRING" id="4155.A0A022Q8T8"/>
<evidence type="ECO:0000313" key="2">
    <source>
        <dbReference type="EMBL" id="EYU22925.1"/>
    </source>
</evidence>
<accession>A0A022Q8T8</accession>
<dbReference type="EMBL" id="KI632191">
    <property type="protein sequence ID" value="EYU22925.1"/>
    <property type="molecule type" value="Genomic_DNA"/>
</dbReference>
<dbReference type="OrthoDB" id="270970at2759"/>
<dbReference type="AlphaFoldDB" id="A0A022Q8T8"/>
<dbReference type="PANTHER" id="PTHR32246">
    <property type="entry name" value="INGRESSION PROTEIN FIC1"/>
    <property type="match status" value="1"/>
</dbReference>
<protein>
    <recommendedName>
        <fullName evidence="1">C2 domain-containing protein</fullName>
    </recommendedName>
</protein>
<evidence type="ECO:0000259" key="1">
    <source>
        <dbReference type="PROSITE" id="PS50004"/>
    </source>
</evidence>
<dbReference type="PhylomeDB" id="A0A022Q8T8"/>
<dbReference type="Gene3D" id="2.60.40.150">
    <property type="entry name" value="C2 domain"/>
    <property type="match status" value="1"/>
</dbReference>
<name>A0A022Q8T8_ERYGU</name>
<dbReference type="PROSITE" id="PS50004">
    <property type="entry name" value="C2"/>
    <property type="match status" value="1"/>
</dbReference>
<dbReference type="SMART" id="SM00239">
    <property type="entry name" value="C2"/>
    <property type="match status" value="1"/>
</dbReference>
<dbReference type="Proteomes" id="UP000030748">
    <property type="component" value="Unassembled WGS sequence"/>
</dbReference>
<gene>
    <name evidence="2" type="ORF">MIMGU_mgv1a022556mg</name>
</gene>
<reference evidence="2 3" key="1">
    <citation type="journal article" date="2013" name="Proc. Natl. Acad. Sci. U.S.A.">
        <title>Fine-scale variation in meiotic recombination in Mimulus inferred from population shotgun sequencing.</title>
        <authorList>
            <person name="Hellsten U."/>
            <person name="Wright K.M."/>
            <person name="Jenkins J."/>
            <person name="Shu S."/>
            <person name="Yuan Y."/>
            <person name="Wessler S.R."/>
            <person name="Schmutz J."/>
            <person name="Willis J.H."/>
            <person name="Rokhsar D.S."/>
        </authorList>
    </citation>
    <scope>NUCLEOTIDE SEQUENCE [LARGE SCALE GENOMIC DNA]</scope>
    <source>
        <strain evidence="3">cv. DUN x IM62</strain>
    </source>
</reference>